<dbReference type="NCBIfam" id="TIGR00218">
    <property type="entry name" value="manA"/>
    <property type="match status" value="1"/>
</dbReference>
<dbReference type="InterPro" id="IPR046457">
    <property type="entry name" value="PMI_typeI_cat"/>
</dbReference>
<keyword evidence="6 10" id="KW-0413">Isomerase</keyword>
<dbReference type="GO" id="GO:0004476">
    <property type="term" value="F:mannose-6-phosphate isomerase activity"/>
    <property type="evidence" value="ECO:0007669"/>
    <property type="project" value="UniProtKB-EC"/>
</dbReference>
<feature type="binding site" evidence="8">
    <location>
        <position position="95"/>
    </location>
    <ligand>
        <name>Zn(2+)</name>
        <dbReference type="ChEBI" id="CHEBI:29105"/>
    </ligand>
</feature>
<dbReference type="PANTHER" id="PTHR10309">
    <property type="entry name" value="MANNOSE-6-PHOSPHATE ISOMERASE"/>
    <property type="match status" value="1"/>
</dbReference>
<dbReference type="Pfam" id="PF20511">
    <property type="entry name" value="PMI_typeI_cat"/>
    <property type="match status" value="1"/>
</dbReference>
<dbReference type="InterPro" id="IPR014710">
    <property type="entry name" value="RmlC-like_jellyroll"/>
</dbReference>
<comment type="cofactor">
    <cofactor evidence="8">
        <name>Zn(2+)</name>
        <dbReference type="ChEBI" id="CHEBI:29105"/>
    </cofactor>
    <text evidence="8">Binds 1 zinc ion per subunit.</text>
</comment>
<dbReference type="GO" id="GO:0008270">
    <property type="term" value="F:zinc ion binding"/>
    <property type="evidence" value="ECO:0007669"/>
    <property type="project" value="InterPro"/>
</dbReference>
<feature type="active site" evidence="7">
    <location>
        <position position="254"/>
    </location>
</feature>
<evidence type="ECO:0000256" key="1">
    <source>
        <dbReference type="ARBA" id="ARBA00000757"/>
    </source>
</evidence>
<dbReference type="CDD" id="cd07011">
    <property type="entry name" value="cupin_PMI_type_I_N"/>
    <property type="match status" value="1"/>
</dbReference>
<evidence type="ECO:0000256" key="2">
    <source>
        <dbReference type="ARBA" id="ARBA00010772"/>
    </source>
</evidence>
<evidence type="ECO:0000256" key="8">
    <source>
        <dbReference type="PIRSR" id="PIRSR001480-2"/>
    </source>
</evidence>
<feature type="domain" description="Phosphomannose isomerase type I catalytic" evidence="9">
    <location>
        <begin position="10"/>
        <end position="130"/>
    </location>
</feature>
<evidence type="ECO:0000256" key="5">
    <source>
        <dbReference type="ARBA" id="ARBA00022833"/>
    </source>
</evidence>
<keyword evidence="5 8" id="KW-0862">Zinc</keyword>
<name>A0A965LKW0_9PROT</name>
<evidence type="ECO:0000256" key="3">
    <source>
        <dbReference type="ARBA" id="ARBA00011956"/>
    </source>
</evidence>
<comment type="similarity">
    <text evidence="2">Belongs to the mannose-6-phosphate isomerase type 1 family.</text>
</comment>
<dbReference type="GO" id="GO:0005975">
    <property type="term" value="P:carbohydrate metabolic process"/>
    <property type="evidence" value="ECO:0007669"/>
    <property type="project" value="InterPro"/>
</dbReference>
<dbReference type="SUPFAM" id="SSF51182">
    <property type="entry name" value="RmlC-like cupins"/>
    <property type="match status" value="1"/>
</dbReference>
<accession>A0A965LKW0</accession>
<dbReference type="InterPro" id="IPR016305">
    <property type="entry name" value="Mannose-6-P_Isomerase"/>
</dbReference>
<keyword evidence="4 8" id="KW-0479">Metal-binding</keyword>
<dbReference type="PIRSF" id="PIRSF001480">
    <property type="entry name" value="Mannose-6-phosphate_isomerase"/>
    <property type="match status" value="1"/>
</dbReference>
<dbReference type="Gene3D" id="1.10.441.10">
    <property type="entry name" value="Phosphomannose Isomerase, domain 2"/>
    <property type="match status" value="1"/>
</dbReference>
<evidence type="ECO:0000313" key="10">
    <source>
        <dbReference type="EMBL" id="NBR93745.1"/>
    </source>
</evidence>
<evidence type="ECO:0000256" key="7">
    <source>
        <dbReference type="PIRSR" id="PIRSR001480-1"/>
    </source>
</evidence>
<evidence type="ECO:0000256" key="4">
    <source>
        <dbReference type="ARBA" id="ARBA00022723"/>
    </source>
</evidence>
<proteinExistence type="inferred from homology"/>
<comment type="catalytic activity">
    <reaction evidence="1">
        <text>D-mannose 6-phosphate = D-fructose 6-phosphate</text>
        <dbReference type="Rhea" id="RHEA:12356"/>
        <dbReference type="ChEBI" id="CHEBI:58735"/>
        <dbReference type="ChEBI" id="CHEBI:61527"/>
        <dbReference type="EC" id="5.3.1.8"/>
    </reaction>
</comment>
<dbReference type="EC" id="5.3.1.8" evidence="3"/>
<dbReference type="PANTHER" id="PTHR10309:SF0">
    <property type="entry name" value="MANNOSE-6-PHOSPHATE ISOMERASE"/>
    <property type="match status" value="1"/>
</dbReference>
<evidence type="ECO:0000259" key="9">
    <source>
        <dbReference type="Pfam" id="PF20511"/>
    </source>
</evidence>
<feature type="binding site" evidence="8">
    <location>
        <position position="235"/>
    </location>
    <ligand>
        <name>Zn(2+)</name>
        <dbReference type="ChEBI" id="CHEBI:29105"/>
    </ligand>
</feature>
<dbReference type="GO" id="GO:0005829">
    <property type="term" value="C:cytosol"/>
    <property type="evidence" value="ECO:0007669"/>
    <property type="project" value="TreeGrafter"/>
</dbReference>
<evidence type="ECO:0000256" key="6">
    <source>
        <dbReference type="ARBA" id="ARBA00023235"/>
    </source>
</evidence>
<dbReference type="Proteomes" id="UP000740727">
    <property type="component" value="Unassembled WGS sequence"/>
</dbReference>
<dbReference type="EMBL" id="RFXN01000022">
    <property type="protein sequence ID" value="NBR93745.1"/>
    <property type="molecule type" value="Genomic_DNA"/>
</dbReference>
<dbReference type="InterPro" id="IPR011051">
    <property type="entry name" value="RmlC_Cupin_sf"/>
</dbReference>
<sequence length="370" mass="40710">MTSPARKIYAIEGVIKNYPWGSRQVLAQHRGVTRSDEPEAELWFGDNPHGPSPLSGELKFLNQLTSQGDLGISQGQLPFLAKILAVERSLSLQVHPALTDIPSLRGVCSDLNHKPEMVVALTEFQAYVGFSSREEIIFRVDKLKSEKINELIAKPLRMGSSIKNILNNLLGIEDNSGILEELHWNIANLDPIREKWTTELIELYAPKLDPLATLLCNLVLLKPGESLYLPPKCVHAYLNGTVVEVMANSDNVLRGGLTHKPIDKENFLKVLDSESAIAIPITPTGTSNHHEWTPPISDFALQEFHGVIEVELTLENFAIAFAWQGRARIADSANAGEYAEVHHHMGALLAPGKYTLAGSGSLWVATGKGR</sequence>
<feature type="binding site" evidence="8">
    <location>
        <position position="93"/>
    </location>
    <ligand>
        <name>Zn(2+)</name>
        <dbReference type="ChEBI" id="CHEBI:29105"/>
    </ligand>
</feature>
<protein>
    <recommendedName>
        <fullName evidence="3">mannose-6-phosphate isomerase</fullName>
        <ecNumber evidence="3">5.3.1.8</ecNumber>
    </recommendedName>
</protein>
<dbReference type="Gene3D" id="2.60.120.10">
    <property type="entry name" value="Jelly Rolls"/>
    <property type="match status" value="2"/>
</dbReference>
<dbReference type="GO" id="GO:0009298">
    <property type="term" value="P:GDP-mannose biosynthetic process"/>
    <property type="evidence" value="ECO:0007669"/>
    <property type="project" value="InterPro"/>
</dbReference>
<reference evidence="10" key="1">
    <citation type="submission" date="2018-10" db="EMBL/GenBank/DDBJ databases">
        <title>Iterative Subtractive Binning of Freshwater Chronoseries Metagenomes Recovers Nearly Complete Genomes from over Four Hundred Novel Species.</title>
        <authorList>
            <person name="Rodriguez-R L.M."/>
            <person name="Tsementzi D."/>
            <person name="Luo C."/>
            <person name="Konstantinidis K.T."/>
        </authorList>
    </citation>
    <scope>NUCLEOTIDE SEQUENCE</scope>
    <source>
        <strain evidence="10">WB5_2A_028</strain>
    </source>
</reference>
<comment type="caution">
    <text evidence="10">The sequence shown here is derived from an EMBL/GenBank/DDBJ whole genome shotgun (WGS) entry which is preliminary data.</text>
</comment>
<organism evidence="10 11">
    <name type="scientific">Candidatus Fonsibacter lacus</name>
    <dbReference type="NCBI Taxonomy" id="2576439"/>
    <lineage>
        <taxon>Bacteria</taxon>
        <taxon>Pseudomonadati</taxon>
        <taxon>Pseudomonadota</taxon>
        <taxon>Alphaproteobacteria</taxon>
        <taxon>Candidatus Pelagibacterales</taxon>
        <taxon>Candidatus Pelagibacterales incertae sedis</taxon>
        <taxon>Candidatus Fonsibacter</taxon>
    </lineage>
</organism>
<dbReference type="AlphaFoldDB" id="A0A965LKW0"/>
<gene>
    <name evidence="10" type="primary">manA</name>
    <name evidence="10" type="ORF">EBT44_02720</name>
</gene>
<dbReference type="InterPro" id="IPR001250">
    <property type="entry name" value="Man6P_Isoase-1"/>
</dbReference>
<dbReference type="PRINTS" id="PR00714">
    <property type="entry name" value="MAN6PISMRASE"/>
</dbReference>
<evidence type="ECO:0000313" key="11">
    <source>
        <dbReference type="Proteomes" id="UP000740727"/>
    </source>
</evidence>
<feature type="binding site" evidence="8">
    <location>
        <position position="116"/>
    </location>
    <ligand>
        <name>Zn(2+)</name>
        <dbReference type="ChEBI" id="CHEBI:29105"/>
    </ligand>
</feature>